<keyword evidence="7" id="KW-0049">Antioxidant</keyword>
<dbReference type="Gene3D" id="2.60.40.200">
    <property type="entry name" value="Superoxide dismutase, copper/zinc binding domain"/>
    <property type="match status" value="1"/>
</dbReference>
<dbReference type="PANTHER" id="PTHR10003">
    <property type="entry name" value="SUPEROXIDE DISMUTASE CU-ZN -RELATED"/>
    <property type="match status" value="1"/>
</dbReference>
<accession>A0A9R1TP19</accession>
<dbReference type="KEGG" id="fas:105272303"/>
<comment type="catalytic activity">
    <reaction evidence="11">
        <text>2 superoxide + 2 H(+) = H2O2 + O2</text>
        <dbReference type="Rhea" id="RHEA:20696"/>
        <dbReference type="ChEBI" id="CHEBI:15378"/>
        <dbReference type="ChEBI" id="CHEBI:15379"/>
        <dbReference type="ChEBI" id="CHEBI:16240"/>
        <dbReference type="ChEBI" id="CHEBI:18421"/>
        <dbReference type="EC" id="1.15.1.1"/>
    </reaction>
</comment>
<name>A0A0C9RVD9_9HYME</name>
<evidence type="ECO:0000313" key="15">
    <source>
        <dbReference type="Proteomes" id="UP000694866"/>
    </source>
</evidence>
<keyword evidence="8" id="KW-0560">Oxidoreductase</keyword>
<dbReference type="AlphaFoldDB" id="A0A0C9RVD9"/>
<comment type="cofactor">
    <cofactor evidence="2">
        <name>Zn(2+)</name>
        <dbReference type="ChEBI" id="CHEBI:29105"/>
    </cofactor>
</comment>
<keyword evidence="5" id="KW-0479">Metal-binding</keyword>
<sequence>MLVRFILLMGLWMAELNGIPVDPEMPPDSGRTLYVRSLPGYPGVRSDLYEVYMEPYYFAIGTKAMVDVKAYNENGMPVEGPMGVLMLEQFPEGVRITGSIKGLSEGQHGLHVHEKGDISKGCMSAGAHYNPYMTPHGSPMDPLRHVGDLGNIEVGPDGTAQIDMMDHYLTLTGIRGAIGRTIVVHEKPDDLGRGNTEDSMKTGSAGARLACGIIGFM</sequence>
<dbReference type="InterPro" id="IPR024134">
    <property type="entry name" value="SOD_Cu/Zn_/chaperone"/>
</dbReference>
<evidence type="ECO:0000313" key="16">
    <source>
        <dbReference type="RefSeq" id="XP_011312675.1"/>
    </source>
</evidence>
<feature type="chain" id="PRO_5044541815" description="superoxide dismutase" evidence="12">
    <location>
        <begin position="19"/>
        <end position="217"/>
    </location>
</feature>
<comment type="similarity">
    <text evidence="3">Belongs to the Cu-Zn superoxide dismutase family.</text>
</comment>
<dbReference type="GO" id="GO:0005507">
    <property type="term" value="F:copper ion binding"/>
    <property type="evidence" value="ECO:0007669"/>
    <property type="project" value="InterPro"/>
</dbReference>
<dbReference type="InterPro" id="IPR036423">
    <property type="entry name" value="SOD-like_Cu/Zn_dom_sf"/>
</dbReference>
<dbReference type="CDD" id="cd00305">
    <property type="entry name" value="Cu-Zn_Superoxide_Dismutase"/>
    <property type="match status" value="1"/>
</dbReference>
<evidence type="ECO:0000256" key="4">
    <source>
        <dbReference type="ARBA" id="ARBA00012682"/>
    </source>
</evidence>
<dbReference type="SUPFAM" id="SSF49329">
    <property type="entry name" value="Cu,Zn superoxide dismutase-like"/>
    <property type="match status" value="1"/>
</dbReference>
<reference evidence="14" key="1">
    <citation type="submission" date="2015-01" db="EMBL/GenBank/DDBJ databases">
        <title>Transcriptome Assembly of Fopius arisanus.</title>
        <authorList>
            <person name="Geib S."/>
        </authorList>
    </citation>
    <scope>NUCLEOTIDE SEQUENCE</scope>
</reference>
<reference evidence="16" key="2">
    <citation type="submission" date="2025-04" db="UniProtKB">
        <authorList>
            <consortium name="RefSeq"/>
        </authorList>
    </citation>
    <scope>IDENTIFICATION</scope>
    <source>
        <strain evidence="16">USDA-PBARC FA_bdor</strain>
        <tissue evidence="16">Whole organism</tissue>
    </source>
</reference>
<dbReference type="RefSeq" id="XP_011312675.1">
    <property type="nucleotide sequence ID" value="XM_011314373.1"/>
</dbReference>
<dbReference type="PRINTS" id="PR00068">
    <property type="entry name" value="CUZNDISMTASE"/>
</dbReference>
<keyword evidence="12" id="KW-0732">Signal</keyword>
<evidence type="ECO:0000256" key="10">
    <source>
        <dbReference type="ARBA" id="ARBA00023157"/>
    </source>
</evidence>
<dbReference type="InterPro" id="IPR001424">
    <property type="entry name" value="SOD_Cu_Zn_dom"/>
</dbReference>
<comment type="cofactor">
    <cofactor evidence="1">
        <name>Cu cation</name>
        <dbReference type="ChEBI" id="CHEBI:23378"/>
    </cofactor>
</comment>
<dbReference type="OrthoDB" id="2015551at2759"/>
<dbReference type="Pfam" id="PF00080">
    <property type="entry name" value="Sod_Cu"/>
    <property type="match status" value="1"/>
</dbReference>
<protein>
    <recommendedName>
        <fullName evidence="4">superoxide dismutase</fullName>
        <ecNumber evidence="4">1.15.1.1</ecNumber>
    </recommendedName>
</protein>
<dbReference type="GeneID" id="105272303"/>
<keyword evidence="15" id="KW-1185">Reference proteome</keyword>
<keyword evidence="10" id="KW-1015">Disulfide bond</keyword>
<evidence type="ECO:0000256" key="1">
    <source>
        <dbReference type="ARBA" id="ARBA00001935"/>
    </source>
</evidence>
<evidence type="ECO:0000256" key="5">
    <source>
        <dbReference type="ARBA" id="ARBA00022723"/>
    </source>
</evidence>
<evidence type="ECO:0000313" key="14">
    <source>
        <dbReference type="EMBL" id="JAG81428.1"/>
    </source>
</evidence>
<accession>A0A0C9RVD9</accession>
<evidence type="ECO:0000259" key="13">
    <source>
        <dbReference type="Pfam" id="PF00080"/>
    </source>
</evidence>
<gene>
    <name evidence="14" type="primary">SOD1_0</name>
    <name evidence="16" type="synonym">LOC105272303</name>
    <name evidence="14" type="ORF">g.44448</name>
</gene>
<dbReference type="Proteomes" id="UP000694866">
    <property type="component" value="Unplaced"/>
</dbReference>
<feature type="signal peptide" evidence="12">
    <location>
        <begin position="1"/>
        <end position="18"/>
    </location>
</feature>
<evidence type="ECO:0000256" key="2">
    <source>
        <dbReference type="ARBA" id="ARBA00001947"/>
    </source>
</evidence>
<evidence type="ECO:0000256" key="12">
    <source>
        <dbReference type="SAM" id="SignalP"/>
    </source>
</evidence>
<evidence type="ECO:0000256" key="9">
    <source>
        <dbReference type="ARBA" id="ARBA00023008"/>
    </source>
</evidence>
<evidence type="ECO:0000256" key="11">
    <source>
        <dbReference type="ARBA" id="ARBA00049204"/>
    </source>
</evidence>
<proteinExistence type="inferred from homology"/>
<keyword evidence="9" id="KW-0186">Copper</keyword>
<evidence type="ECO:0000256" key="3">
    <source>
        <dbReference type="ARBA" id="ARBA00010457"/>
    </source>
</evidence>
<feature type="domain" description="Superoxide dismutase copper/zinc binding" evidence="13">
    <location>
        <begin position="83"/>
        <end position="214"/>
    </location>
</feature>
<dbReference type="EMBL" id="GBYB01011661">
    <property type="protein sequence ID" value="JAG81428.1"/>
    <property type="molecule type" value="Transcribed_RNA"/>
</dbReference>
<keyword evidence="6" id="KW-0862">Zinc</keyword>
<organism evidence="14">
    <name type="scientific">Fopius arisanus</name>
    <dbReference type="NCBI Taxonomy" id="64838"/>
    <lineage>
        <taxon>Eukaryota</taxon>
        <taxon>Metazoa</taxon>
        <taxon>Ecdysozoa</taxon>
        <taxon>Arthropoda</taxon>
        <taxon>Hexapoda</taxon>
        <taxon>Insecta</taxon>
        <taxon>Pterygota</taxon>
        <taxon>Neoptera</taxon>
        <taxon>Endopterygota</taxon>
        <taxon>Hymenoptera</taxon>
        <taxon>Apocrita</taxon>
        <taxon>Ichneumonoidea</taxon>
        <taxon>Braconidae</taxon>
        <taxon>Opiinae</taxon>
        <taxon>Fopius</taxon>
    </lineage>
</organism>
<dbReference type="FunFam" id="2.60.40.200:FF:000003">
    <property type="entry name" value="Superoxide dismutase [Cu-Zn], chloroplastic"/>
    <property type="match status" value="1"/>
</dbReference>
<evidence type="ECO:0000256" key="8">
    <source>
        <dbReference type="ARBA" id="ARBA00023002"/>
    </source>
</evidence>
<evidence type="ECO:0000256" key="6">
    <source>
        <dbReference type="ARBA" id="ARBA00022833"/>
    </source>
</evidence>
<dbReference type="EC" id="1.15.1.1" evidence="4"/>
<evidence type="ECO:0000256" key="7">
    <source>
        <dbReference type="ARBA" id="ARBA00022862"/>
    </source>
</evidence>
<dbReference type="GO" id="GO:0004784">
    <property type="term" value="F:superoxide dismutase activity"/>
    <property type="evidence" value="ECO:0007669"/>
    <property type="project" value="UniProtKB-EC"/>
</dbReference>